<dbReference type="KEGG" id="cil:EG358_10340"/>
<evidence type="ECO:0000256" key="1">
    <source>
        <dbReference type="SAM" id="Phobius"/>
    </source>
</evidence>
<evidence type="ECO:0000313" key="4">
    <source>
        <dbReference type="Proteomes" id="UP000185725"/>
    </source>
</evidence>
<gene>
    <name evidence="3" type="ORF">NCTC13560_02699</name>
    <name evidence="2" type="ORF">SAMN05421682_103135</name>
</gene>
<dbReference type="PIRSF" id="PIRSF002599">
    <property type="entry name" value="Cold_shock_A"/>
    <property type="match status" value="1"/>
</dbReference>
<dbReference type="EMBL" id="UFVS01000001">
    <property type="protein sequence ID" value="SUX44744.1"/>
    <property type="molecule type" value="Genomic_DNA"/>
</dbReference>
<evidence type="ECO:0000313" key="3">
    <source>
        <dbReference type="EMBL" id="SUX44744.1"/>
    </source>
</evidence>
<dbReference type="Proteomes" id="UP000255231">
    <property type="component" value="Unassembled WGS sequence"/>
</dbReference>
<accession>A0A381FE29</accession>
<keyword evidence="1" id="KW-1133">Transmembrane helix</keyword>
<sequence>MIYFLVVSNILTFIVFGADKWYAKKSKRRVSELFLLSLTFLGGTLGALLAMMIFRHKTSKKSFILKLLIVIFVQLIIFGIMKNSKINFNIF</sequence>
<dbReference type="EMBL" id="FTMF01000003">
    <property type="protein sequence ID" value="SIQ19770.1"/>
    <property type="molecule type" value="Genomic_DNA"/>
</dbReference>
<dbReference type="AlphaFoldDB" id="A0A381FE29"/>
<feature type="transmembrane region" description="Helical" evidence="1">
    <location>
        <begin position="63"/>
        <end position="81"/>
    </location>
</feature>
<evidence type="ECO:0000313" key="2">
    <source>
        <dbReference type="EMBL" id="SIQ19770.1"/>
    </source>
</evidence>
<keyword evidence="1" id="KW-0812">Transmembrane</keyword>
<dbReference type="GeneID" id="303674100"/>
<dbReference type="Proteomes" id="UP000185725">
    <property type="component" value="Unassembled WGS sequence"/>
</dbReference>
<proteinExistence type="predicted"/>
<reference evidence="3 5" key="2">
    <citation type="submission" date="2018-06" db="EMBL/GenBank/DDBJ databases">
        <authorList>
            <consortium name="Pathogen Informatics"/>
            <person name="Doyle S."/>
        </authorList>
    </citation>
    <scope>NUCLEOTIDE SEQUENCE [LARGE SCALE GENOMIC DNA]</scope>
    <source>
        <strain evidence="3 5">NCTC13560</strain>
    </source>
</reference>
<dbReference type="OrthoDB" id="1080927at2"/>
<evidence type="ECO:0000313" key="5">
    <source>
        <dbReference type="Proteomes" id="UP000255231"/>
    </source>
</evidence>
<reference evidence="2 4" key="1">
    <citation type="submission" date="2017-01" db="EMBL/GenBank/DDBJ databases">
        <authorList>
            <person name="Varghese N."/>
            <person name="Submissions S."/>
        </authorList>
    </citation>
    <scope>NUCLEOTIDE SEQUENCE [LARGE SCALE GENOMIC DNA]</scope>
    <source>
        <strain evidence="2 4">ATCC 27950</strain>
    </source>
</reference>
<feature type="transmembrane region" description="Helical" evidence="1">
    <location>
        <begin position="33"/>
        <end position="54"/>
    </location>
</feature>
<keyword evidence="4" id="KW-1185">Reference proteome</keyword>
<dbReference type="GO" id="GO:0003676">
    <property type="term" value="F:nucleic acid binding"/>
    <property type="evidence" value="ECO:0007669"/>
    <property type="project" value="InterPro"/>
</dbReference>
<organism evidence="3 5">
    <name type="scientific">Chryseobacterium indoltheticum</name>
    <dbReference type="NCBI Taxonomy" id="254"/>
    <lineage>
        <taxon>Bacteria</taxon>
        <taxon>Pseudomonadati</taxon>
        <taxon>Bacteroidota</taxon>
        <taxon>Flavobacteriia</taxon>
        <taxon>Flavobacteriales</taxon>
        <taxon>Weeksellaceae</taxon>
        <taxon>Chryseobacterium group</taxon>
        <taxon>Chryseobacterium</taxon>
    </lineage>
</organism>
<protein>
    <submittedName>
        <fullName evidence="3">Protein of uncharacterized function (DUF1294)</fullName>
    </submittedName>
    <submittedName>
        <fullName evidence="2">Uncharacterized membrane protein YsdA, DUF1294 family</fullName>
    </submittedName>
</protein>
<dbReference type="InterPro" id="IPR012156">
    <property type="entry name" value="Cold_shock_CspA"/>
</dbReference>
<keyword evidence="1" id="KW-0472">Membrane</keyword>
<dbReference type="Pfam" id="PF06961">
    <property type="entry name" value="DUF1294"/>
    <property type="match status" value="1"/>
</dbReference>
<dbReference type="RefSeq" id="WP_076559073.1">
    <property type="nucleotide sequence ID" value="NZ_CP033929.1"/>
</dbReference>
<name>A0A381FE29_9FLAO</name>
<dbReference type="InterPro" id="IPR010718">
    <property type="entry name" value="DUF1294"/>
</dbReference>